<dbReference type="PANTHER" id="PTHR42886">
    <property type="entry name" value="RE40534P-RELATED"/>
    <property type="match status" value="1"/>
</dbReference>
<dbReference type="PANTHER" id="PTHR42886:SF49">
    <property type="entry name" value="BAAT_ACYL-COA THIOESTER HYDROLASE CARBOXY-TERMINAL PROTEIN"/>
    <property type="match status" value="1"/>
</dbReference>
<comment type="caution">
    <text evidence="1">The sequence shown here is derived from an EMBL/GenBank/DDBJ whole genome shotgun (WGS) entry which is preliminary data.</text>
</comment>
<dbReference type="Gene3D" id="3.40.50.1820">
    <property type="entry name" value="alpha/beta hydrolase"/>
    <property type="match status" value="1"/>
</dbReference>
<organism evidence="1 2">
    <name type="scientific">Stylosanthes scabra</name>
    <dbReference type="NCBI Taxonomy" id="79078"/>
    <lineage>
        <taxon>Eukaryota</taxon>
        <taxon>Viridiplantae</taxon>
        <taxon>Streptophyta</taxon>
        <taxon>Embryophyta</taxon>
        <taxon>Tracheophyta</taxon>
        <taxon>Spermatophyta</taxon>
        <taxon>Magnoliopsida</taxon>
        <taxon>eudicotyledons</taxon>
        <taxon>Gunneridae</taxon>
        <taxon>Pentapetalae</taxon>
        <taxon>rosids</taxon>
        <taxon>fabids</taxon>
        <taxon>Fabales</taxon>
        <taxon>Fabaceae</taxon>
        <taxon>Papilionoideae</taxon>
        <taxon>50 kb inversion clade</taxon>
        <taxon>dalbergioids sensu lato</taxon>
        <taxon>Dalbergieae</taxon>
        <taxon>Pterocarpus clade</taxon>
        <taxon>Stylosanthes</taxon>
    </lineage>
</organism>
<dbReference type="EMBL" id="JASCZI010000138">
    <property type="protein sequence ID" value="MED6109264.1"/>
    <property type="molecule type" value="Genomic_DNA"/>
</dbReference>
<name>A0ABU6QDD5_9FABA</name>
<dbReference type="SUPFAM" id="SSF53474">
    <property type="entry name" value="alpha/beta-Hydrolases"/>
    <property type="match status" value="1"/>
</dbReference>
<sequence>MERIRSVDYRVTEESLKERLNMDMPEQCQQIDKDCRVFTVHGSADEIIPVGDAFEFAKILPNHKLHIIEGANHVYTDNQAELASVVVNFIKETMQLDKITAS</sequence>
<accession>A0ABU6QDD5</accession>
<dbReference type="Proteomes" id="UP001341840">
    <property type="component" value="Unassembled WGS sequence"/>
</dbReference>
<dbReference type="InterPro" id="IPR029058">
    <property type="entry name" value="AB_hydrolase_fold"/>
</dbReference>
<gene>
    <name evidence="1" type="ORF">PIB30_031809</name>
</gene>
<evidence type="ECO:0000313" key="1">
    <source>
        <dbReference type="EMBL" id="MED6109264.1"/>
    </source>
</evidence>
<keyword evidence="2" id="KW-1185">Reference proteome</keyword>
<reference evidence="1 2" key="1">
    <citation type="journal article" date="2023" name="Plants (Basel)">
        <title>Bridging the Gap: Combining Genomics and Transcriptomics Approaches to Understand Stylosanthes scabra, an Orphan Legume from the Brazilian Caatinga.</title>
        <authorList>
            <person name="Ferreira-Neto J.R.C."/>
            <person name="da Silva M.D."/>
            <person name="Binneck E."/>
            <person name="de Melo N.F."/>
            <person name="da Silva R.H."/>
            <person name="de Melo A.L.T.M."/>
            <person name="Pandolfi V."/>
            <person name="Bustamante F.O."/>
            <person name="Brasileiro-Vidal A.C."/>
            <person name="Benko-Iseppon A.M."/>
        </authorList>
    </citation>
    <scope>NUCLEOTIDE SEQUENCE [LARGE SCALE GENOMIC DNA]</scope>
    <source>
        <tissue evidence="1">Leaves</tissue>
    </source>
</reference>
<protein>
    <submittedName>
        <fullName evidence="1">Uncharacterized protein</fullName>
    </submittedName>
</protein>
<evidence type="ECO:0000313" key="2">
    <source>
        <dbReference type="Proteomes" id="UP001341840"/>
    </source>
</evidence>
<proteinExistence type="predicted"/>